<sequence>MNSHSPLSGGLESAAKKPESRPSPLDFAAYLPWACGQLEISLIPIINRITISDALRSNATSGKDNKEETLNADIQSGSDFNDIIGGSSTYYASDFFHIDAVYDDSNNLIQLKFKNKSTIPVTLFKLLTLIVQFQTCLKAIYINRGLNKSGLYQLNKVVNIAHITDIILDNTTVSEANYYILLDDDSPLKYLSLSRCKLNDTAVKMIALRLQHPSKASKTLTVLNLSSNKISDEGAKYLGDTLRTNRQLAYLNLSGNLISDTGVDGILSSLITFKLTTDEINEKRARKLTYIQAKNKFINETVERMYIEYEKKIAAKKKTFKVPTVTKRSKSIEASQDIDASIGVMDEVWLEKAEAVAAEMVAPFQDPFSCENIIVRDNVLYCYGNNTLRYLNLAYNNLSYYSVKKLHNVISIQRDWDRKPKGLINVCIEGNQIPIFCKELSDINVTLEIGLSRMQNASFIHKKKTGKK</sequence>
<keyword evidence="3" id="KW-1185">Reference proteome</keyword>
<dbReference type="EMBL" id="CADEBC010000518">
    <property type="protein sequence ID" value="CAB3242666.1"/>
    <property type="molecule type" value="Genomic_DNA"/>
</dbReference>
<dbReference type="InterPro" id="IPR032675">
    <property type="entry name" value="LRR_dom_sf"/>
</dbReference>
<dbReference type="InterPro" id="IPR001611">
    <property type="entry name" value="Leu-rich_rpt"/>
</dbReference>
<dbReference type="SMART" id="SM00368">
    <property type="entry name" value="LRR_RI"/>
    <property type="match status" value="4"/>
</dbReference>
<dbReference type="PANTHER" id="PTHR46984">
    <property type="entry name" value="LEUCINE-RICH REPEAT-CONTAINING PROTEIN 71"/>
    <property type="match status" value="1"/>
</dbReference>
<dbReference type="AlphaFoldDB" id="A0A8S1AB71"/>
<dbReference type="InterPro" id="IPR053040">
    <property type="entry name" value="LRR-containing_protein_71"/>
</dbReference>
<reference evidence="2 3" key="1">
    <citation type="submission" date="2020-04" db="EMBL/GenBank/DDBJ databases">
        <authorList>
            <person name="Wallbank WR R."/>
            <person name="Pardo Diaz C."/>
            <person name="Kozak K."/>
            <person name="Martin S."/>
            <person name="Jiggins C."/>
            <person name="Moest M."/>
            <person name="Warren A I."/>
            <person name="Byers J.R.P. K."/>
            <person name="Montejo-Kovacevich G."/>
            <person name="Yen C E."/>
        </authorList>
    </citation>
    <scope>NUCLEOTIDE SEQUENCE [LARGE SCALE GENOMIC DNA]</scope>
</reference>
<dbReference type="SUPFAM" id="SSF52047">
    <property type="entry name" value="RNI-like"/>
    <property type="match status" value="1"/>
</dbReference>
<evidence type="ECO:0000313" key="3">
    <source>
        <dbReference type="Proteomes" id="UP000494106"/>
    </source>
</evidence>
<dbReference type="Gene3D" id="3.80.10.10">
    <property type="entry name" value="Ribonuclease Inhibitor"/>
    <property type="match status" value="1"/>
</dbReference>
<feature type="region of interest" description="Disordered" evidence="1">
    <location>
        <begin position="1"/>
        <end position="22"/>
    </location>
</feature>
<proteinExistence type="predicted"/>
<dbReference type="PANTHER" id="PTHR46984:SF1">
    <property type="entry name" value="LEUCINE-RICH REPEAT-CONTAINING PROTEIN 71"/>
    <property type="match status" value="1"/>
</dbReference>
<accession>A0A8S1AB71</accession>
<dbReference type="Proteomes" id="UP000494106">
    <property type="component" value="Unassembled WGS sequence"/>
</dbReference>
<gene>
    <name evidence="2" type="ORF">APLA_LOCUS9122</name>
</gene>
<comment type="caution">
    <text evidence="2">The sequence shown here is derived from an EMBL/GenBank/DDBJ whole genome shotgun (WGS) entry which is preliminary data.</text>
</comment>
<dbReference type="OrthoDB" id="120976at2759"/>
<name>A0A8S1AB71_ARCPL</name>
<protein>
    <submittedName>
        <fullName evidence="2">Uncharacterized protein</fullName>
    </submittedName>
</protein>
<organism evidence="2 3">
    <name type="scientific">Arctia plantaginis</name>
    <name type="common">Wood tiger moth</name>
    <name type="synonym">Phalaena plantaginis</name>
    <dbReference type="NCBI Taxonomy" id="874455"/>
    <lineage>
        <taxon>Eukaryota</taxon>
        <taxon>Metazoa</taxon>
        <taxon>Ecdysozoa</taxon>
        <taxon>Arthropoda</taxon>
        <taxon>Hexapoda</taxon>
        <taxon>Insecta</taxon>
        <taxon>Pterygota</taxon>
        <taxon>Neoptera</taxon>
        <taxon>Endopterygota</taxon>
        <taxon>Lepidoptera</taxon>
        <taxon>Glossata</taxon>
        <taxon>Ditrysia</taxon>
        <taxon>Noctuoidea</taxon>
        <taxon>Erebidae</taxon>
        <taxon>Arctiinae</taxon>
        <taxon>Arctia</taxon>
    </lineage>
</organism>
<evidence type="ECO:0000256" key="1">
    <source>
        <dbReference type="SAM" id="MobiDB-lite"/>
    </source>
</evidence>
<evidence type="ECO:0000313" key="2">
    <source>
        <dbReference type="EMBL" id="CAB3242666.1"/>
    </source>
</evidence>
<dbReference type="Pfam" id="PF13516">
    <property type="entry name" value="LRR_6"/>
    <property type="match status" value="4"/>
</dbReference>